<dbReference type="PRINTS" id="PR01483">
    <property type="entry name" value="FASYNTHASE"/>
</dbReference>
<dbReference type="Gene3D" id="3.40.366.10">
    <property type="entry name" value="Malonyl-Coenzyme A Acyl Carrier Protein, domain 2"/>
    <property type="match status" value="3"/>
</dbReference>
<feature type="compositionally biased region" description="Low complexity" evidence="8">
    <location>
        <begin position="1818"/>
        <end position="1827"/>
    </location>
</feature>
<dbReference type="InterPro" id="IPR013565">
    <property type="entry name" value="Fas1/AflB-like_central"/>
</dbReference>
<evidence type="ECO:0000313" key="11">
    <source>
        <dbReference type="Proteomes" id="UP001560293"/>
    </source>
</evidence>
<dbReference type="InterPro" id="IPR047224">
    <property type="entry name" value="FAS_alpha_su_C"/>
</dbReference>
<dbReference type="Proteomes" id="UP001560293">
    <property type="component" value="Unassembled WGS sequence"/>
</dbReference>
<dbReference type="Pfam" id="PF22690">
    <property type="entry name" value="FAS_AT_central"/>
    <property type="match status" value="1"/>
</dbReference>
<gene>
    <name evidence="10" type="ORF">AB6N35_11620</name>
</gene>
<evidence type="ECO:0000256" key="8">
    <source>
        <dbReference type="SAM" id="MobiDB-lite"/>
    </source>
</evidence>
<feature type="region of interest" description="Disordered" evidence="8">
    <location>
        <begin position="1219"/>
        <end position="1248"/>
    </location>
</feature>
<dbReference type="Pfam" id="PF18094">
    <property type="entry name" value="DNA_pol_B_N"/>
    <property type="match status" value="1"/>
</dbReference>
<dbReference type="SUPFAM" id="SSF51735">
    <property type="entry name" value="NAD(P)-binding Rossmann-fold domains"/>
    <property type="match status" value="1"/>
</dbReference>
<dbReference type="InterPro" id="IPR029069">
    <property type="entry name" value="HotDog_dom_sf"/>
</dbReference>
<dbReference type="InterPro" id="IPR001227">
    <property type="entry name" value="Ac_transferase_dom_sf"/>
</dbReference>
<dbReference type="InterPro" id="IPR013785">
    <property type="entry name" value="Aldolase_TIM"/>
</dbReference>
<dbReference type="Gene3D" id="3.10.129.10">
    <property type="entry name" value="Hotdog Thioesterase"/>
    <property type="match status" value="1"/>
</dbReference>
<evidence type="ECO:0000256" key="1">
    <source>
        <dbReference type="ARBA" id="ARBA00005254"/>
    </source>
</evidence>
<dbReference type="RefSeq" id="WP_061229722.1">
    <property type="nucleotide sequence ID" value="NZ_JALXVR010000036.1"/>
</dbReference>
<dbReference type="SUPFAM" id="SSF53901">
    <property type="entry name" value="Thiolase-like"/>
    <property type="match status" value="2"/>
</dbReference>
<dbReference type="SUPFAM" id="SSF52151">
    <property type="entry name" value="FabD/lysophospholipase-like"/>
    <property type="match status" value="2"/>
</dbReference>
<dbReference type="InterPro" id="IPR014043">
    <property type="entry name" value="Acyl_transferase_dom"/>
</dbReference>
<evidence type="ECO:0000256" key="4">
    <source>
        <dbReference type="ARBA" id="ARBA00022679"/>
    </source>
</evidence>
<organism evidence="10 11">
    <name type="scientific">Dietzia cinnamea</name>
    <dbReference type="NCBI Taxonomy" id="321318"/>
    <lineage>
        <taxon>Bacteria</taxon>
        <taxon>Bacillati</taxon>
        <taxon>Actinomycetota</taxon>
        <taxon>Actinomycetes</taxon>
        <taxon>Mycobacteriales</taxon>
        <taxon>Dietziaceae</taxon>
        <taxon>Dietzia</taxon>
    </lineage>
</organism>
<accession>A0ABV3YKD3</accession>
<name>A0ABV3YKD3_9ACTN</name>
<sequence>MTIDDRDLTPRPIETGFAARSAARALADELREGTAYALAFGGQGIAWRDALSDLIDGTGIGPELQDLVDASVALTEPVHDEIAVVRTHGFRPIEWANTTTGEDEDAADLPDDASLSAAAVSLPAVLLTQMGALRALAAEGFDVNDTAPAAVVGHSQGVLAVESVETFGSIDDRLLAVAELIGAAATLVGRRVGLFRRGQASPMVGVSGIDGEALRSLVDELFSDVDASIRPSVSIRNAQRRHVVVGRPDDLEDLRRHCADLEAESRRRREAKLTGGEVFAPVFDPLDVEVGFHHPAMAPAVEIVSRWARACDLDVERAVHLARQVFIEPVDWVEEMAEALHSGAQWILDMGPGEALTRLNRSVVRGQGVGVVAAATRGGLRNLFTPGATPPIERPWTAFQPQLITLPDGSVHVETSFTRLTGRSPILLAGMTPTTVDPQIVAAAANAGHWAELAGGGQVSEAIFAENTRRLAELLEPGRSAQFNSLFLDPYLWKMQVGGKRLVQRARAAGIPFDGVIVTAGIPELDESVALIEELTEAGLRHVSFKPGTVAQIRQVVRIAAEVPHMPVIVQVEGGRAGGHHSWEDLDALLLSTYGELRERPNVVLCVGGGIGTPERAADYLTGSWANAHGYPAMPVDGILVGTAAMATLEATTSPQVKQLLVDTTGVDAWVGAGQAEGGMASGRSQLGADIHEIDNTAARTGRLLDEVAGDAEAVAARRDEIIAAINGTAKPYFGDLDSMTYEQWLRRFVELSLAPGAGADGSVARGDDSFDVGGDFAAAVADGTRSVWLDPTIRERFHRMVQRTEARLDAADTGRIRSAFPRVESMERPAEVIDALAARHPELASAVLHPADAAEFLDICRMPGKPVPFVPVIDADVRRWWRSDSLWQAHDPRYDADAVCVIPGTTAVAGITRVDEPVGELLDRFEAATADRVRGYLPDTEAVSSRRRGIVTTVTGPVADVLNSPDVTWAGRLVVNPVHRLGVLHAWEIDADGIGRHPVSGAVLTPDTDGQTVDLTLPVGPAEMTITLTVGDAVATGAAPVITDDAAESAMRTLLATAAGVGRGGAGGTRIDTLPEVTDGVATARFTFEPTLATDHTGVTAGSLPTSLVPSAGVPDALVGAAWPTVFAVLGQTRRPRGTGTVVEGLLDLVHLDHGIRMHAALPQETTDLVVVARSGGVRDTDLGRVVEVSVEVAAEARDGSRTPLCTLSERFAVRGRTGGAEVGDPRPAGGALVTPSGGVAEPAETTRQQRVSATLTAPHDMTAFALVSGDHNPIHVSDTAAELAGLGGVIVHGMWLSAAAQHAVQASDGKTPALRIAGWTARMLAPVRPGDHITVRAVQTGRHAGGQVLEVTCTVDGATVMAATALTEAPRTVYAFPGQGIQAKGMGMEGRTRCPAAREIWDRADKHTREALGFSILALVRDNPTEVTVRGEVHRHPDGVLYLTQFTQVAMACLAVAQRAELEADGLLVDGAYFAGHSIGEYDALAAISGVLELEPLLEIVFQRGSTMHQLVPRDAQGRSDYRMAAIRPSQMGISDEDIAQWVADVARESGEFIEIVNYNLAGSQYALAGTVAGCAALEKAVNRELERSGGKNAFILVPGIDVPFHSTVLRGGVPDFRATLDALIPEDVDISVLVGRYIPNLVPRLFSLERDFVQEIADLVPAEALDDVLANWDAWSATPTRLGRLLLVELLAWQFASPVRWIETQELLFTPIERGGLGVEQFIEVGVANAPTVANLASKTLDLPTHRGPRAQVINVERDSATLYGTLPPSVEGDDDEADADTGSASTPAAGQAAPTDPAPAVNTPGTAGADRSEPAVAPAAAPGAPRPDDLEFGAPAATRMLVALRTKVRPEQIAAGDSIETLCDGVSSRRNQLLLDLGTELSLGAIDGAAEADFPTLADQVSRLARGYAPFGPVLSDAVGEALRAVLGRTGKRPAYITERVTGAWELGAGWAHHVTAEIALGTRDGASIRGGDLATLDASGVKDVAGLDALIDAAVQAVGAAHGVSVAMPSSGAGGGGVVDSAALTEFADELTGRNGVLAEAARGLLTRLGHLEPEAVDLLADADPDSELADLVAAELGSDWRRVVAPAFDANRAVLLDDRWASAREDLARLWTASDVPADAAEAFRGAGEIVAEQARWWAARATDARRDALATAFREISEAAAEEFVGAYADDVAVVTGAGKGSIAAAVTGRLLAGGATVVATTSSLDQGKLAFFKDLYRSNARGGAALWVLPANMTSYSDVDALVEWVGSEHSESAGGQTTVLKPALTPTLLFPFAAPRVQGSMADAGPRAETEMRVLLWSVEKLVAGLGAIGADTDVDSRLHVVLPGSPNRGIFGGDGAYGEAKAALDAMIAKWGSEKAWSQRVTFVHAIIGWVRGTGLMGHNDPLVEAVEAAGVSTWSTAGMATELLRWCAPEFRDAAAEKPVTVDLTGGLGTADLDMSALAADRPTASATTPDEDTAGTIAALPSLPTVAADERPEWGEVTQDLEDMVVIVGAGEVGPYGSARTRFEVETTGDLTAAGVVELAWSTGLITWEDSPRAGWTVTATGEAIDEADIAERFRDEVLARVGVRTYADDARAEMFAGAAPQLTSVFLPEDLSFVVDDEAQARAYLSDDPENTVVTQSEDGEWTVTRKAGTEIRVPRRTMLTRVVGGQIPTGFDPTAWGIPADMVSGIDRVAAWNLVATVDAFISSGFTPAELLAHVHPADVANTQGTGMGGMTSMRSLYIDGILGRSRANDTLQEALPNVVAAHVMQSYVGGYGSMVHPVAACATTAVSVEEGFDKIRAGKAEFVVSGGFDDLSIEGIQGFADMSATADSAAMAAKGIDERYYSRANDRRRGGFVESAGGGTILLARGDVAARMGLPVLGVVGWAGSYGDGAHTSIPAPGLGALGAGRGGKRSPLARGLAQLGLTADDVAVVSKHDTSTKANDPNESDLHERLAEAIGRSEGNPLFVVSQKTLTGHAKGGAAAFQLIGLTQMLRSGTIPPNRSLDCVDDVLDHHRHLVWLRETLQLGGDLPLKAGLLTSLGFGHVSGLIAVVHPEAYHRAVAAAYGEDEAERIREAGLRREREGARRLTDAIYGGEALYTRPEARRLGEGSGDEVKEREAAVLLDPAARVDADGVLSAGVAAEIAAEVAGTERSGR</sequence>
<evidence type="ECO:0000313" key="10">
    <source>
        <dbReference type="EMBL" id="MEX6464977.1"/>
    </source>
</evidence>
<comment type="similarity">
    <text evidence="1">Belongs to the enoyl-CoA hydratase/isomerase family.</text>
</comment>
<dbReference type="InterPro" id="IPR016035">
    <property type="entry name" value="Acyl_Trfase/lysoPLipase"/>
</dbReference>
<evidence type="ECO:0000259" key="9">
    <source>
        <dbReference type="PROSITE" id="PS52004"/>
    </source>
</evidence>
<keyword evidence="7" id="KW-0560">Oxidoreductase</keyword>
<dbReference type="InterPro" id="IPR018201">
    <property type="entry name" value="Ketoacyl_synth_AS"/>
</dbReference>
<dbReference type="InterPro" id="IPR014030">
    <property type="entry name" value="Ketoacyl_synth_N"/>
</dbReference>
<dbReference type="PANTHER" id="PTHR10982">
    <property type="entry name" value="MALONYL COA-ACYL CARRIER PROTEIN TRANSACYLASE"/>
    <property type="match status" value="1"/>
</dbReference>
<keyword evidence="3" id="KW-0597">Phosphoprotein</keyword>
<dbReference type="InterPro" id="IPR020841">
    <property type="entry name" value="PKS_Beta-ketoAc_synthase_dom"/>
</dbReference>
<feature type="region of interest" description="Disordered" evidence="8">
    <location>
        <begin position="1767"/>
        <end position="1836"/>
    </location>
</feature>
<dbReference type="SUPFAM" id="SSF54637">
    <property type="entry name" value="Thioesterase/thiol ester dehydrase-isomerase"/>
    <property type="match status" value="1"/>
</dbReference>
<keyword evidence="5" id="KW-0378">Hydrolase</keyword>
<keyword evidence="6" id="KW-0521">NADP</keyword>
<evidence type="ECO:0000256" key="7">
    <source>
        <dbReference type="ARBA" id="ARBA00023002"/>
    </source>
</evidence>
<dbReference type="CDD" id="cd00828">
    <property type="entry name" value="elong_cond_enzymes"/>
    <property type="match status" value="1"/>
</dbReference>
<keyword evidence="2" id="KW-0596">Phosphopantetheine</keyword>
<dbReference type="Pfam" id="PF02801">
    <property type="entry name" value="Ketoacyl-synt_C"/>
    <property type="match status" value="1"/>
</dbReference>
<comment type="caution">
    <text evidence="10">The sequence shown here is derived from an EMBL/GenBank/DDBJ whole genome shotgun (WGS) entry which is preliminary data.</text>
</comment>
<dbReference type="InterPro" id="IPR003965">
    <property type="entry name" value="Fatty_acid_synthase"/>
</dbReference>
<dbReference type="Pfam" id="PF00698">
    <property type="entry name" value="Acyl_transf_1"/>
    <property type="match status" value="1"/>
</dbReference>
<reference evidence="11" key="1">
    <citation type="submission" date="2024-07" db="EMBL/GenBank/DDBJ databases">
        <title>Pseudomonas strain that inhibits Aeromonas fish pathogens.</title>
        <authorList>
            <person name="Wildschutte H."/>
        </authorList>
    </citation>
    <scope>NUCLEOTIDE SEQUENCE [LARGE SCALE GENOMIC DNA]</scope>
    <source>
        <strain evidence="11">n60</strain>
    </source>
</reference>
<dbReference type="SUPFAM" id="SSF51412">
    <property type="entry name" value="Inosine monophosphate dehydrogenase (IMPDH)"/>
    <property type="match status" value="1"/>
</dbReference>
<dbReference type="Pfam" id="PF01575">
    <property type="entry name" value="MaoC_dehydratas"/>
    <property type="match status" value="1"/>
</dbReference>
<dbReference type="PANTHER" id="PTHR10982:SF21">
    <property type="entry name" value="FATTY ACID SYNTHASE SUBUNIT BETA"/>
    <property type="match status" value="1"/>
</dbReference>
<dbReference type="Pfam" id="PF08354">
    <property type="entry name" value="Fas1-AflB-like_hel"/>
    <property type="match status" value="2"/>
</dbReference>
<proteinExistence type="inferred from homology"/>
<evidence type="ECO:0000256" key="3">
    <source>
        <dbReference type="ARBA" id="ARBA00022553"/>
    </source>
</evidence>
<dbReference type="Gene3D" id="3.40.50.720">
    <property type="entry name" value="NAD(P)-binding Rossmann-like Domain"/>
    <property type="match status" value="1"/>
</dbReference>
<evidence type="ECO:0000256" key="2">
    <source>
        <dbReference type="ARBA" id="ARBA00022450"/>
    </source>
</evidence>
<dbReference type="InterPro" id="IPR055118">
    <property type="entry name" value="FAS-like_AT_central"/>
</dbReference>
<evidence type="ECO:0000256" key="5">
    <source>
        <dbReference type="ARBA" id="ARBA00022801"/>
    </source>
</evidence>
<dbReference type="Gene3D" id="3.40.47.10">
    <property type="match status" value="1"/>
</dbReference>
<dbReference type="CDD" id="cd08950">
    <property type="entry name" value="KR_fFAS_SDR_c_like"/>
    <property type="match status" value="1"/>
</dbReference>
<dbReference type="InterPro" id="IPR002539">
    <property type="entry name" value="MaoC-like_dom"/>
</dbReference>
<dbReference type="SMART" id="SM00827">
    <property type="entry name" value="PKS_AT"/>
    <property type="match status" value="1"/>
</dbReference>
<dbReference type="Gene3D" id="3.30.70.3320">
    <property type="match status" value="1"/>
</dbReference>
<dbReference type="Gene3D" id="3.20.20.70">
    <property type="entry name" value="Aldolase class I"/>
    <property type="match status" value="1"/>
</dbReference>
<dbReference type="Pfam" id="PF00109">
    <property type="entry name" value="ketoacyl-synt"/>
    <property type="match status" value="1"/>
</dbReference>
<protein>
    <submittedName>
        <fullName evidence="10">Type I polyketide synthase</fullName>
    </submittedName>
</protein>
<dbReference type="PROSITE" id="PS00606">
    <property type="entry name" value="KS3_1"/>
    <property type="match status" value="1"/>
</dbReference>
<evidence type="ECO:0000256" key="6">
    <source>
        <dbReference type="ARBA" id="ARBA00022857"/>
    </source>
</evidence>
<dbReference type="InterPro" id="IPR036291">
    <property type="entry name" value="NAD(P)-bd_dom_sf"/>
</dbReference>
<dbReference type="InterPro" id="IPR016039">
    <property type="entry name" value="Thiolase-like"/>
</dbReference>
<dbReference type="InterPro" id="IPR050830">
    <property type="entry name" value="Fungal_FAS"/>
</dbReference>
<dbReference type="EMBL" id="JBFTEZ010000002">
    <property type="protein sequence ID" value="MEX6464977.1"/>
    <property type="molecule type" value="Genomic_DNA"/>
</dbReference>
<dbReference type="InterPro" id="IPR014031">
    <property type="entry name" value="Ketoacyl_synth_C"/>
</dbReference>
<dbReference type="Gene3D" id="1.20.930.70">
    <property type="match status" value="1"/>
</dbReference>
<feature type="domain" description="Ketosynthase family 3 (KS3)" evidence="9">
    <location>
        <begin position="2592"/>
        <end position="3046"/>
    </location>
</feature>
<keyword evidence="4" id="KW-0808">Transferase</keyword>
<dbReference type="PROSITE" id="PS52004">
    <property type="entry name" value="KS3_2"/>
    <property type="match status" value="1"/>
</dbReference>
<dbReference type="Gene3D" id="3.90.25.70">
    <property type="match status" value="1"/>
</dbReference>
<keyword evidence="11" id="KW-1185">Reference proteome</keyword>